<keyword evidence="4" id="KW-1185">Reference proteome</keyword>
<feature type="compositionally biased region" description="Low complexity" evidence="1">
    <location>
        <begin position="41"/>
        <end position="52"/>
    </location>
</feature>
<dbReference type="Proteomes" id="UP000233551">
    <property type="component" value="Unassembled WGS sequence"/>
</dbReference>
<gene>
    <name evidence="3" type="ORF">CRG98_033771</name>
</gene>
<evidence type="ECO:0000313" key="3">
    <source>
        <dbReference type="EMBL" id="PKI45764.1"/>
    </source>
</evidence>
<name>A0A2I0IP36_PUNGR</name>
<feature type="signal peptide" evidence="2">
    <location>
        <begin position="1"/>
        <end position="29"/>
    </location>
</feature>
<comment type="caution">
    <text evidence="3">The sequence shown here is derived from an EMBL/GenBank/DDBJ whole genome shotgun (WGS) entry which is preliminary data.</text>
</comment>
<proteinExistence type="predicted"/>
<dbReference type="EMBL" id="PGOL01002697">
    <property type="protein sequence ID" value="PKI45764.1"/>
    <property type="molecule type" value="Genomic_DNA"/>
</dbReference>
<sequence>MANGRSFKFRISILGLVALLLASTQLLEAADDLKGGKRTRSSSPHSRSSTNTKAYEDLRKGKEGR</sequence>
<evidence type="ECO:0000256" key="2">
    <source>
        <dbReference type="SAM" id="SignalP"/>
    </source>
</evidence>
<evidence type="ECO:0000256" key="1">
    <source>
        <dbReference type="SAM" id="MobiDB-lite"/>
    </source>
</evidence>
<dbReference type="AlphaFoldDB" id="A0A2I0IP36"/>
<feature type="region of interest" description="Disordered" evidence="1">
    <location>
        <begin position="32"/>
        <end position="65"/>
    </location>
</feature>
<protein>
    <submittedName>
        <fullName evidence="3">Uncharacterized protein</fullName>
    </submittedName>
</protein>
<organism evidence="3 4">
    <name type="scientific">Punica granatum</name>
    <name type="common">Pomegranate</name>
    <dbReference type="NCBI Taxonomy" id="22663"/>
    <lineage>
        <taxon>Eukaryota</taxon>
        <taxon>Viridiplantae</taxon>
        <taxon>Streptophyta</taxon>
        <taxon>Embryophyta</taxon>
        <taxon>Tracheophyta</taxon>
        <taxon>Spermatophyta</taxon>
        <taxon>Magnoliopsida</taxon>
        <taxon>eudicotyledons</taxon>
        <taxon>Gunneridae</taxon>
        <taxon>Pentapetalae</taxon>
        <taxon>rosids</taxon>
        <taxon>malvids</taxon>
        <taxon>Myrtales</taxon>
        <taxon>Lythraceae</taxon>
        <taxon>Punica</taxon>
    </lineage>
</organism>
<reference evidence="3 4" key="1">
    <citation type="submission" date="2017-11" db="EMBL/GenBank/DDBJ databases">
        <title>De-novo sequencing of pomegranate (Punica granatum L.) genome.</title>
        <authorList>
            <person name="Akparov Z."/>
            <person name="Amiraslanov A."/>
            <person name="Hajiyeva S."/>
            <person name="Abbasov M."/>
            <person name="Kaur K."/>
            <person name="Hamwieh A."/>
            <person name="Solovyev V."/>
            <person name="Salamov A."/>
            <person name="Braich B."/>
            <person name="Kosarev P."/>
            <person name="Mahmoud A."/>
            <person name="Hajiyev E."/>
            <person name="Babayeva S."/>
            <person name="Izzatullayeva V."/>
            <person name="Mammadov A."/>
            <person name="Mammadov A."/>
            <person name="Sharifova S."/>
            <person name="Ojaghi J."/>
            <person name="Eynullazada K."/>
            <person name="Bayramov B."/>
            <person name="Abdulazimova A."/>
            <person name="Shahmuradov I."/>
        </authorList>
    </citation>
    <scope>NUCLEOTIDE SEQUENCE [LARGE SCALE GENOMIC DNA]</scope>
    <source>
        <strain evidence="4">cv. AG2017</strain>
        <tissue evidence="3">Leaf</tissue>
    </source>
</reference>
<keyword evidence="2" id="KW-0732">Signal</keyword>
<accession>A0A2I0IP36</accession>
<evidence type="ECO:0000313" key="4">
    <source>
        <dbReference type="Proteomes" id="UP000233551"/>
    </source>
</evidence>
<feature type="compositionally biased region" description="Basic and acidic residues" evidence="1">
    <location>
        <begin position="54"/>
        <end position="65"/>
    </location>
</feature>
<feature type="chain" id="PRO_5014176412" evidence="2">
    <location>
        <begin position="30"/>
        <end position="65"/>
    </location>
</feature>